<proteinExistence type="predicted"/>
<feature type="transmembrane region" description="Helical" evidence="1">
    <location>
        <begin position="12"/>
        <end position="37"/>
    </location>
</feature>
<dbReference type="InterPro" id="IPR052901">
    <property type="entry name" value="Bact_TGase-like"/>
</dbReference>
<keyword evidence="1" id="KW-0472">Membrane</keyword>
<dbReference type="Gene3D" id="3.10.620.30">
    <property type="match status" value="1"/>
</dbReference>
<dbReference type="InterPro" id="IPR002931">
    <property type="entry name" value="Transglutaminase-like"/>
</dbReference>
<reference evidence="3 4" key="1">
    <citation type="submission" date="2015-11" db="EMBL/GenBank/DDBJ databases">
        <authorList>
            <person name="Zhang Y."/>
            <person name="Guo Z."/>
        </authorList>
    </citation>
    <scope>NUCLEOTIDE SEQUENCE [LARGE SCALE GENOMIC DNA]</scope>
    <source>
        <strain evidence="3 4">KCTC 12086</strain>
    </source>
</reference>
<dbReference type="STRING" id="161398.PP2015_1610"/>
<dbReference type="PATRIC" id="fig|161398.10.peg.1635"/>
<dbReference type="SUPFAM" id="SSF54001">
    <property type="entry name" value="Cysteine proteinases"/>
    <property type="match status" value="1"/>
</dbReference>
<protein>
    <submittedName>
        <fullName evidence="3">Transglutaminase family protein</fullName>
    </submittedName>
</protein>
<keyword evidence="1" id="KW-0812">Transmembrane</keyword>
<dbReference type="PANTHER" id="PTHR42736">
    <property type="entry name" value="PROTEIN-GLUTAMINE GAMMA-GLUTAMYLTRANSFERASE"/>
    <property type="match status" value="1"/>
</dbReference>
<feature type="domain" description="Transglutaminase-like" evidence="2">
    <location>
        <begin position="386"/>
        <end position="457"/>
    </location>
</feature>
<dbReference type="Pfam" id="PF01841">
    <property type="entry name" value="Transglut_core"/>
    <property type="match status" value="1"/>
</dbReference>
<evidence type="ECO:0000259" key="2">
    <source>
        <dbReference type="SMART" id="SM00460"/>
    </source>
</evidence>
<evidence type="ECO:0000256" key="1">
    <source>
        <dbReference type="SAM" id="Phobius"/>
    </source>
</evidence>
<feature type="transmembrane region" description="Helical" evidence="1">
    <location>
        <begin position="49"/>
        <end position="68"/>
    </location>
</feature>
<keyword evidence="4" id="KW-1185">Reference proteome</keyword>
<dbReference type="OrthoDB" id="9804872at2"/>
<dbReference type="EMBL" id="CP013187">
    <property type="protein sequence ID" value="ALO42112.1"/>
    <property type="molecule type" value="Genomic_DNA"/>
</dbReference>
<organism evidence="3 4">
    <name type="scientific">Pseudoalteromonas phenolica</name>
    <dbReference type="NCBI Taxonomy" id="161398"/>
    <lineage>
        <taxon>Bacteria</taxon>
        <taxon>Pseudomonadati</taxon>
        <taxon>Pseudomonadota</taxon>
        <taxon>Gammaproteobacteria</taxon>
        <taxon>Alteromonadales</taxon>
        <taxon>Pseudoalteromonadaceae</taxon>
        <taxon>Pseudoalteromonas</taxon>
    </lineage>
</organism>
<dbReference type="RefSeq" id="WP_058029795.1">
    <property type="nucleotide sequence ID" value="NZ_CP013187.1"/>
</dbReference>
<feature type="transmembrane region" description="Helical" evidence="1">
    <location>
        <begin position="535"/>
        <end position="556"/>
    </location>
</feature>
<feature type="transmembrane region" description="Helical" evidence="1">
    <location>
        <begin position="154"/>
        <end position="171"/>
    </location>
</feature>
<name>A0A0S2K141_9GAMM</name>
<dbReference type="AlphaFoldDB" id="A0A0S2K141"/>
<dbReference type="SMART" id="SM00460">
    <property type="entry name" value="TGc"/>
    <property type="match status" value="1"/>
</dbReference>
<accession>A0A0S2K141</accession>
<keyword evidence="1" id="KW-1133">Transmembrane helix</keyword>
<gene>
    <name evidence="3" type="ORF">PP2015_1610</name>
</gene>
<evidence type="ECO:0000313" key="3">
    <source>
        <dbReference type="EMBL" id="ALO42112.1"/>
    </source>
</evidence>
<dbReference type="Pfam" id="PF11992">
    <property type="entry name" value="TgpA_N"/>
    <property type="match status" value="1"/>
</dbReference>
<dbReference type="InterPro" id="IPR038765">
    <property type="entry name" value="Papain-like_cys_pep_sf"/>
</dbReference>
<dbReference type="PANTHER" id="PTHR42736:SF1">
    <property type="entry name" value="PROTEIN-GLUTAMINE GAMMA-GLUTAMYLTRANSFERASE"/>
    <property type="match status" value="1"/>
</dbReference>
<sequence length="644" mass="73372">MKLNQIACSLIYLLLAWIMASDLGFVIVSFITGLFIAYELNRVIYKKTITGGIINGSALAGIALLMGFVGIKNSVAFFVSMMLLASLLKIYQAQSERQTMQVFVLNFFTIPCLFIFSQNFFSALLVFILIGVNLALMLIHQYEFSAKEAAKNAFGKLALTIPISVLLVLFIPKLPAFWQLPGPNSAKTGLSENVDPFEISKLSESNELVFRAIFPKEQNIEGPFYWRALVHDEFDGTRWNMSSLQSVSANYQANDNTYSYTIIAEPSHLKWLYALDKMTTQQDLVATNVFGLPYRKRPVSSAFEYNVFDVVDTQDTSINRWQYEQNIQLPSGLNPQAKALAEKFDKKSNNTAEFIGLLRNYILEQGFTYTLNPPISQSKNKIDEFLFNNKAGFCGHYASTIAMMMRSVGIPARLVSGYLGGEFNAKNNYYSIYQYDAHAWLEYYVPNQGWLELDPTAWVSPERLNGSLSQHSQLSEELKSNIGMTLMGLSDVALVNWLRLQLESFDYQWTRWVLNFDDQKQSSFLKNIFGERAKILSGIAVIIGLCLLFALVYWVLQRNSNQPTPLPVKLLRKLQLRAFGEFDNTKTPGQIISAIHDKYPKIETELNSFLHEFEKVRYGNKSELAELKKHYLVLTKRFKNNKRD</sequence>
<feature type="transmembrane region" description="Helical" evidence="1">
    <location>
        <begin position="123"/>
        <end position="142"/>
    </location>
</feature>
<dbReference type="InterPro" id="IPR021878">
    <property type="entry name" value="TgpA_N"/>
</dbReference>
<dbReference type="Proteomes" id="UP000061457">
    <property type="component" value="Chromosome I"/>
</dbReference>
<dbReference type="KEGG" id="pphe:PP2015_1610"/>
<evidence type="ECO:0000313" key="4">
    <source>
        <dbReference type="Proteomes" id="UP000061457"/>
    </source>
</evidence>